<comment type="similarity">
    <text evidence="1 2">Belongs to the TIFY/JAZ family.</text>
</comment>
<dbReference type="Gramene" id="Kaladp0262s0003.1.v1.1">
    <property type="protein sequence ID" value="Kaladp0262s0003.1.v1.1"/>
    <property type="gene ID" value="Kaladp0262s0003.v1.1"/>
</dbReference>
<dbReference type="PROSITE" id="PS51320">
    <property type="entry name" value="TIFY"/>
    <property type="match status" value="1"/>
</dbReference>
<dbReference type="EnsemblPlants" id="Kaladp0262s0003.1.v1.1">
    <property type="protein sequence ID" value="Kaladp0262s0003.1.v1.1"/>
    <property type="gene ID" value="Kaladp0262s0003.v1.1"/>
</dbReference>
<dbReference type="PANTHER" id="PTHR33077:SF90">
    <property type="entry name" value="PROTEIN TIFY 7"/>
    <property type="match status" value="1"/>
</dbReference>
<keyword evidence="2" id="KW-0539">Nucleus</keyword>
<comment type="function">
    <text evidence="2">Repressor of jasmonate responses.</text>
</comment>
<dbReference type="InterPro" id="IPR040390">
    <property type="entry name" value="TIFY/JAZ"/>
</dbReference>
<keyword evidence="2" id="KW-1184">Jasmonic acid signaling pathway</keyword>
<dbReference type="Proteomes" id="UP000594263">
    <property type="component" value="Unplaced"/>
</dbReference>
<dbReference type="InterPro" id="IPR018467">
    <property type="entry name" value="CCT_CS"/>
</dbReference>
<evidence type="ECO:0000256" key="3">
    <source>
        <dbReference type="SAM" id="MobiDB-lite"/>
    </source>
</evidence>
<dbReference type="GO" id="GO:0031347">
    <property type="term" value="P:regulation of defense response"/>
    <property type="evidence" value="ECO:0007669"/>
    <property type="project" value="UniProtKB-UniRule"/>
</dbReference>
<feature type="region of interest" description="Disordered" evidence="3">
    <location>
        <begin position="123"/>
        <end position="162"/>
    </location>
</feature>
<comment type="domain">
    <text evidence="2">The jas domain is required for interaction with COI1.</text>
</comment>
<evidence type="ECO:0000313" key="6">
    <source>
        <dbReference type="Proteomes" id="UP000594263"/>
    </source>
</evidence>
<dbReference type="AlphaFoldDB" id="A0A7N0V8W4"/>
<dbReference type="GO" id="GO:0009611">
    <property type="term" value="P:response to wounding"/>
    <property type="evidence" value="ECO:0007669"/>
    <property type="project" value="UniProtKB-UniRule"/>
</dbReference>
<dbReference type="InterPro" id="IPR010399">
    <property type="entry name" value="Tify_dom"/>
</dbReference>
<comment type="subcellular location">
    <subcellularLocation>
        <location evidence="2">Nucleus</location>
    </subcellularLocation>
</comment>
<dbReference type="GO" id="GO:2000022">
    <property type="term" value="P:regulation of jasmonic acid mediated signaling pathway"/>
    <property type="evidence" value="ECO:0007669"/>
    <property type="project" value="UniProtKB-UniRule"/>
</dbReference>
<feature type="domain" description="Tify" evidence="4">
    <location>
        <begin position="186"/>
        <end position="221"/>
    </location>
</feature>
<evidence type="ECO:0000256" key="2">
    <source>
        <dbReference type="RuleBase" id="RU369065"/>
    </source>
</evidence>
<dbReference type="Pfam" id="PF06200">
    <property type="entry name" value="tify"/>
    <property type="match status" value="1"/>
</dbReference>
<sequence length="373" mass="40578">MERDFLGLVTNSNSAINQPQNDSVERTGSRMQLSFSHKVPTSRQVVSFKSYPEEKLKRAIFDRVPSPRFGIASATGNTGQRNMIYVQQSGSQIVLDSYLLQLSNLQPVYHHQREKLHPVPNYQNQTSSSMNYPVLQPHAFPTEQHSSGSISDPQSYGCAPGVPPTSRIPTTSCFPTYTDMRSTSKPPSGSAQLTIFYAGSVSVYDGVSPEKAQAIMLLAGNGSLSTTPTSVPSTQVQAPLPEPSPYDVVCVGNPSLTKSAGSGLVSPVSVFSHVASQCEWVSNQRAMTSFQQQPEPPKAVNSQRLSVGSVIPGAVPQARKASLARFLEKRKERYKALILSAYIPKFKRCLLVSQSCCSVKSSLGDRYMPGLTR</sequence>
<organism evidence="5 6">
    <name type="scientific">Kalanchoe fedtschenkoi</name>
    <name type="common">Lavender scallops</name>
    <name type="synonym">South American air plant</name>
    <dbReference type="NCBI Taxonomy" id="63787"/>
    <lineage>
        <taxon>Eukaryota</taxon>
        <taxon>Viridiplantae</taxon>
        <taxon>Streptophyta</taxon>
        <taxon>Embryophyta</taxon>
        <taxon>Tracheophyta</taxon>
        <taxon>Spermatophyta</taxon>
        <taxon>Magnoliopsida</taxon>
        <taxon>eudicotyledons</taxon>
        <taxon>Gunneridae</taxon>
        <taxon>Pentapetalae</taxon>
        <taxon>Saxifragales</taxon>
        <taxon>Crassulaceae</taxon>
        <taxon>Kalanchoe</taxon>
    </lineage>
</organism>
<evidence type="ECO:0000313" key="5">
    <source>
        <dbReference type="EnsemblPlants" id="Kaladp0262s0003.1.v1.1"/>
    </source>
</evidence>
<name>A0A7N0V8W4_KALFE</name>
<dbReference type="GO" id="GO:0005634">
    <property type="term" value="C:nucleus"/>
    <property type="evidence" value="ECO:0007669"/>
    <property type="project" value="UniProtKB-SubCell"/>
</dbReference>
<reference evidence="5" key="1">
    <citation type="submission" date="2021-01" db="UniProtKB">
        <authorList>
            <consortium name="EnsemblPlants"/>
        </authorList>
    </citation>
    <scope>IDENTIFICATION</scope>
</reference>
<dbReference type="PANTHER" id="PTHR33077">
    <property type="entry name" value="PROTEIN TIFY 4A-RELATED-RELATED"/>
    <property type="match status" value="1"/>
</dbReference>
<proteinExistence type="inferred from homology"/>
<evidence type="ECO:0000259" key="4">
    <source>
        <dbReference type="PROSITE" id="PS51320"/>
    </source>
</evidence>
<keyword evidence="6" id="KW-1185">Reference proteome</keyword>
<accession>A0A7N0V8W4</accession>
<protein>
    <recommendedName>
        <fullName evidence="2">Protein TIFY</fullName>
    </recommendedName>
    <alternativeName>
        <fullName evidence="2">Jasmonate ZIM domain-containing protein</fullName>
    </alternativeName>
</protein>
<feature type="compositionally biased region" description="Polar residues" evidence="3">
    <location>
        <begin position="143"/>
        <end position="154"/>
    </location>
</feature>
<dbReference type="OMA" id="CHACRIP"/>
<evidence type="ECO:0000256" key="1">
    <source>
        <dbReference type="ARBA" id="ARBA00008614"/>
    </source>
</evidence>
<dbReference type="Pfam" id="PF09425">
    <property type="entry name" value="Jas_motif"/>
    <property type="match status" value="1"/>
</dbReference>
<dbReference type="SMART" id="SM00979">
    <property type="entry name" value="TIFY"/>
    <property type="match status" value="1"/>
</dbReference>